<evidence type="ECO:0000313" key="1">
    <source>
        <dbReference type="EMBL" id="MDD2177902.1"/>
    </source>
</evidence>
<dbReference type="EMBL" id="JAPCKI010000005">
    <property type="protein sequence ID" value="MDD2177902.1"/>
    <property type="molecule type" value="Genomic_DNA"/>
</dbReference>
<sequence>MSPRNVLESQQFVHAATAGRRAAGCWKLATGQALSLHPDTHGVLQIAQGQAWVTLRGVLADMPGAAVDHVLRPGEQLTVAPGQHVVMEAWSGSGCAEPVAFRWDVLAAPALAQPASTAARDWECGVVQPLRDLGQALGQGGRALGTALASVAGAGGRFAVGFARFALLRIAAPLQRRPA</sequence>
<dbReference type="InterPro" id="IPR021317">
    <property type="entry name" value="DUF2917"/>
</dbReference>
<name>A0ABT5RW23_9BURK</name>
<evidence type="ECO:0000313" key="2">
    <source>
        <dbReference type="Proteomes" id="UP001148932"/>
    </source>
</evidence>
<gene>
    <name evidence="1" type="ORF">OIN59_10690</name>
</gene>
<comment type="caution">
    <text evidence="1">The sequence shown here is derived from an EMBL/GenBank/DDBJ whole genome shotgun (WGS) entry which is preliminary data.</text>
</comment>
<keyword evidence="2" id="KW-1185">Reference proteome</keyword>
<accession>A0ABT5RW23</accession>
<dbReference type="RefSeq" id="WP_274110079.1">
    <property type="nucleotide sequence ID" value="NZ_JAPCKI010000005.1"/>
</dbReference>
<organism evidence="1 2">
    <name type="scientific">Acidovorax benzenivorans</name>
    <dbReference type="NCBI Taxonomy" id="2987520"/>
    <lineage>
        <taxon>Bacteria</taxon>
        <taxon>Pseudomonadati</taxon>
        <taxon>Pseudomonadota</taxon>
        <taxon>Betaproteobacteria</taxon>
        <taxon>Burkholderiales</taxon>
        <taxon>Comamonadaceae</taxon>
        <taxon>Acidovorax</taxon>
    </lineage>
</organism>
<dbReference type="Pfam" id="PF11142">
    <property type="entry name" value="DUF2917"/>
    <property type="match status" value="1"/>
</dbReference>
<proteinExistence type="predicted"/>
<protein>
    <submittedName>
        <fullName evidence="1">DUF2917 domain-containing protein</fullName>
    </submittedName>
</protein>
<reference evidence="1" key="1">
    <citation type="submission" date="2022-10" db="EMBL/GenBank/DDBJ databases">
        <title>Description of microaerobic benzene degrading bacteria.</title>
        <authorList>
            <person name="Bedics A."/>
            <person name="Tancsics A."/>
            <person name="Banerjee S."/>
        </authorList>
    </citation>
    <scope>NUCLEOTIDE SEQUENCE</scope>
    <source>
        <strain evidence="1">D2M1</strain>
    </source>
</reference>
<dbReference type="Proteomes" id="UP001148932">
    <property type="component" value="Unassembled WGS sequence"/>
</dbReference>